<dbReference type="PANTHER" id="PTHR45008:SF1">
    <property type="entry name" value="PTS SYSTEM GLUCOSE-SPECIFIC EIIA COMPONENT"/>
    <property type="match status" value="1"/>
</dbReference>
<evidence type="ECO:0000256" key="3">
    <source>
        <dbReference type="ARBA" id="ARBA00022597"/>
    </source>
</evidence>
<evidence type="ECO:0000256" key="1">
    <source>
        <dbReference type="ARBA" id="ARBA00004496"/>
    </source>
</evidence>
<evidence type="ECO:0000256" key="5">
    <source>
        <dbReference type="ARBA" id="ARBA00022683"/>
    </source>
</evidence>
<gene>
    <name evidence="8" type="ORF">QJ043_06575</name>
</gene>
<protein>
    <submittedName>
        <fullName evidence="8">PTS glucose transporter subunit IIA</fullName>
    </submittedName>
</protein>
<keyword evidence="2" id="KW-0813">Transport</keyword>
<keyword evidence="4" id="KW-0808">Transferase</keyword>
<keyword evidence="9" id="KW-1185">Reference proteome</keyword>
<proteinExistence type="predicted"/>
<keyword evidence="5" id="KW-0598">Phosphotransferase system</keyword>
<accession>A0ABT6ZL12</accession>
<feature type="domain" description="PTS EIIA type-1" evidence="7">
    <location>
        <begin position="46"/>
        <end position="151"/>
    </location>
</feature>
<comment type="caution">
    <text evidence="8">The sequence shown here is derived from an EMBL/GenBank/DDBJ whole genome shotgun (WGS) entry which is preliminary data.</text>
</comment>
<dbReference type="RefSeq" id="WP_283712862.1">
    <property type="nucleotide sequence ID" value="NZ_JASJEW010000002.1"/>
</dbReference>
<name>A0ABT6ZL12_9ACTN</name>
<dbReference type="EMBL" id="JASJEX010000003">
    <property type="protein sequence ID" value="MDJ1129741.1"/>
    <property type="molecule type" value="Genomic_DNA"/>
</dbReference>
<dbReference type="InterPro" id="IPR050890">
    <property type="entry name" value="PTS_EIIA_component"/>
</dbReference>
<organism evidence="8 9">
    <name type="scientific">Kribbibacterium absianum</name>
    <dbReference type="NCBI Taxonomy" id="3044210"/>
    <lineage>
        <taxon>Bacteria</taxon>
        <taxon>Bacillati</taxon>
        <taxon>Actinomycetota</taxon>
        <taxon>Coriobacteriia</taxon>
        <taxon>Coriobacteriales</taxon>
        <taxon>Kribbibacteriaceae</taxon>
        <taxon>Kribbibacterium</taxon>
    </lineage>
</organism>
<comment type="subcellular location">
    <subcellularLocation>
        <location evidence="1">Cytoplasm</location>
    </subcellularLocation>
</comment>
<keyword evidence="6" id="KW-0418">Kinase</keyword>
<dbReference type="NCBIfam" id="TIGR00830">
    <property type="entry name" value="PTBA"/>
    <property type="match status" value="1"/>
</dbReference>
<evidence type="ECO:0000256" key="2">
    <source>
        <dbReference type="ARBA" id="ARBA00022448"/>
    </source>
</evidence>
<dbReference type="Pfam" id="PF00358">
    <property type="entry name" value="PTS_EIIA_1"/>
    <property type="match status" value="1"/>
</dbReference>
<dbReference type="Proteomes" id="UP001431693">
    <property type="component" value="Unassembled WGS sequence"/>
</dbReference>
<dbReference type="PANTHER" id="PTHR45008">
    <property type="entry name" value="PTS SYSTEM GLUCOSE-SPECIFIC EIIA COMPONENT"/>
    <property type="match status" value="1"/>
</dbReference>
<evidence type="ECO:0000259" key="7">
    <source>
        <dbReference type="PROSITE" id="PS51093"/>
    </source>
</evidence>
<evidence type="ECO:0000313" key="9">
    <source>
        <dbReference type="Proteomes" id="UP001431693"/>
    </source>
</evidence>
<dbReference type="InterPro" id="IPR011055">
    <property type="entry name" value="Dup_hybrid_motif"/>
</dbReference>
<dbReference type="SUPFAM" id="SSF51261">
    <property type="entry name" value="Duplicated hybrid motif"/>
    <property type="match status" value="1"/>
</dbReference>
<evidence type="ECO:0000256" key="4">
    <source>
        <dbReference type="ARBA" id="ARBA00022679"/>
    </source>
</evidence>
<evidence type="ECO:0000256" key="6">
    <source>
        <dbReference type="ARBA" id="ARBA00022777"/>
    </source>
</evidence>
<dbReference type="Gene3D" id="2.70.70.10">
    <property type="entry name" value="Glucose Permease (Domain IIA)"/>
    <property type="match status" value="1"/>
</dbReference>
<reference evidence="8" key="1">
    <citation type="submission" date="2023-05" db="EMBL/GenBank/DDBJ databases">
        <title>[olsenella] sp. nov., isolated from a pig farm feces dump.</title>
        <authorList>
            <person name="Chang Y.-H."/>
        </authorList>
    </citation>
    <scope>NUCLEOTIDE SEQUENCE</scope>
    <source>
        <strain evidence="8">YH-ols2217</strain>
    </source>
</reference>
<keyword evidence="3 8" id="KW-0762">Sugar transport</keyword>
<evidence type="ECO:0000313" key="8">
    <source>
        <dbReference type="EMBL" id="MDJ1129741.1"/>
    </source>
</evidence>
<sequence length="179" mass="18330">MGLMDLFSSTPEPKPEDFAAVEAAADPAFVDAPVSGAVIERQDVESGIFAEGLLGKGCGIQPQEDVLYAPVTGTVTVTFAGSRHAIGFVGEGGVQVIVHVGLGTVKMEGKGFTYLVEQGASVTAGQPVLAFSRDLIKEAGYDPIVTVAVANAEELGSVALVAHGHVDAGEKLLQVLPQA</sequence>
<dbReference type="InterPro" id="IPR001127">
    <property type="entry name" value="PTS_EIIA_1_perm"/>
</dbReference>
<dbReference type="PROSITE" id="PS00371">
    <property type="entry name" value="PTS_EIIA_TYPE_1_HIS"/>
    <property type="match status" value="1"/>
</dbReference>
<dbReference type="PROSITE" id="PS51093">
    <property type="entry name" value="PTS_EIIA_TYPE_1"/>
    <property type="match status" value="1"/>
</dbReference>